<name>A0A4R1EXE1_9GAMM</name>
<evidence type="ECO:0000259" key="1">
    <source>
        <dbReference type="Pfam" id="PF00551"/>
    </source>
</evidence>
<keyword evidence="2" id="KW-0808">Transferase</keyword>
<dbReference type="Pfam" id="PF00551">
    <property type="entry name" value="Formyl_trans_N"/>
    <property type="match status" value="1"/>
</dbReference>
<gene>
    <name evidence="2" type="ORF">EV695_2662</name>
</gene>
<proteinExistence type="predicted"/>
<dbReference type="GO" id="GO:0004479">
    <property type="term" value="F:methionyl-tRNA formyltransferase activity"/>
    <property type="evidence" value="ECO:0007669"/>
    <property type="project" value="TreeGrafter"/>
</dbReference>
<comment type="caution">
    <text evidence="2">The sequence shown here is derived from an EMBL/GenBank/DDBJ whole genome shotgun (WGS) entry which is preliminary data.</text>
</comment>
<dbReference type="SUPFAM" id="SSF53328">
    <property type="entry name" value="Formyltransferase"/>
    <property type="match status" value="1"/>
</dbReference>
<feature type="domain" description="Formyl transferase N-terminal" evidence="1">
    <location>
        <begin position="124"/>
        <end position="213"/>
    </location>
</feature>
<dbReference type="PANTHER" id="PTHR11138:SF5">
    <property type="entry name" value="METHIONYL-TRNA FORMYLTRANSFERASE, MITOCHONDRIAL"/>
    <property type="match status" value="1"/>
</dbReference>
<dbReference type="InterPro" id="IPR002376">
    <property type="entry name" value="Formyl_transf_N"/>
</dbReference>
<evidence type="ECO:0000313" key="2">
    <source>
        <dbReference type="EMBL" id="TCJ84702.1"/>
    </source>
</evidence>
<organism evidence="2 3">
    <name type="scientific">Cocleimonas flava</name>
    <dbReference type="NCBI Taxonomy" id="634765"/>
    <lineage>
        <taxon>Bacteria</taxon>
        <taxon>Pseudomonadati</taxon>
        <taxon>Pseudomonadota</taxon>
        <taxon>Gammaproteobacteria</taxon>
        <taxon>Thiotrichales</taxon>
        <taxon>Thiotrichaceae</taxon>
        <taxon>Cocleimonas</taxon>
    </lineage>
</organism>
<keyword evidence="3" id="KW-1185">Reference proteome</keyword>
<dbReference type="AlphaFoldDB" id="A0A4R1EXE1"/>
<reference evidence="2 3" key="1">
    <citation type="submission" date="2019-03" db="EMBL/GenBank/DDBJ databases">
        <title>Genomic Encyclopedia of Type Strains, Phase IV (KMG-IV): sequencing the most valuable type-strain genomes for metagenomic binning, comparative biology and taxonomic classification.</title>
        <authorList>
            <person name="Goeker M."/>
        </authorList>
    </citation>
    <scope>NUCLEOTIDE SEQUENCE [LARGE SCALE GENOMIC DNA]</scope>
    <source>
        <strain evidence="2 3">DSM 24830</strain>
    </source>
</reference>
<dbReference type="Proteomes" id="UP000294887">
    <property type="component" value="Unassembled WGS sequence"/>
</dbReference>
<sequence length="281" mass="32139">MVLLKNESTSAQAKKRIVFCTYASIYSSKVMEMLIADNDIELVGVINSTRVLSTKYGHLSGALKQIKTSGLRYSSYLFMVTDAFKALQPLFLFQKWPLRDVHRLAKLHDIPVHDTKDINSIDSVEFIRSVTPDFLLGSHFNQLIKKDVLSLDSLQCINIHPSLLPKYQGVDPVFFAMNDEQKTIGVTVHRMAETFDSGEILMQRAYDVDKTKSLFFNNCLLFQEGIRLTLKWIKTDQKQLLPTSTENLSGNYDSWPTSKNVKNFKKMGNRFISLTGLWKQQ</sequence>
<dbReference type="EMBL" id="SMFQ01000004">
    <property type="protein sequence ID" value="TCJ84702.1"/>
    <property type="molecule type" value="Genomic_DNA"/>
</dbReference>
<dbReference type="Gene3D" id="3.40.50.170">
    <property type="entry name" value="Formyl transferase, N-terminal domain"/>
    <property type="match status" value="1"/>
</dbReference>
<evidence type="ECO:0000313" key="3">
    <source>
        <dbReference type="Proteomes" id="UP000294887"/>
    </source>
</evidence>
<dbReference type="InterPro" id="IPR036477">
    <property type="entry name" value="Formyl_transf_N_sf"/>
</dbReference>
<accession>A0A4R1EXE1</accession>
<dbReference type="PANTHER" id="PTHR11138">
    <property type="entry name" value="METHIONYL-TRNA FORMYLTRANSFERASE"/>
    <property type="match status" value="1"/>
</dbReference>
<protein>
    <submittedName>
        <fullName evidence="2">Methionyl-tRNA formyltransferase</fullName>
    </submittedName>
</protein>
<dbReference type="OrthoDB" id="9802815at2"/>